<reference evidence="2 3" key="1">
    <citation type="journal article" date="2023" name="bioRxiv">
        <title>High-quality genome assemblies of four members of thePodospora anserinaspecies complex.</title>
        <authorList>
            <person name="Ament-Velasquez S.L."/>
            <person name="Vogan A.A."/>
            <person name="Wallerman O."/>
            <person name="Hartmann F."/>
            <person name="Gautier V."/>
            <person name="Silar P."/>
            <person name="Giraud T."/>
            <person name="Johannesson H."/>
        </authorList>
    </citation>
    <scope>NUCLEOTIDE SEQUENCE [LARGE SCALE GENOMIC DNA]</scope>
    <source>
        <strain evidence="2 3">CBS 112042</strain>
    </source>
</reference>
<evidence type="ECO:0000256" key="1">
    <source>
        <dbReference type="SAM" id="MobiDB-lite"/>
    </source>
</evidence>
<name>A0ABR0F6M2_9PEZI</name>
<feature type="compositionally biased region" description="Basic residues" evidence="1">
    <location>
        <begin position="46"/>
        <end position="62"/>
    </location>
</feature>
<proteinExistence type="predicted"/>
<evidence type="ECO:0000313" key="2">
    <source>
        <dbReference type="EMBL" id="KAK4639678.1"/>
    </source>
</evidence>
<feature type="region of interest" description="Disordered" evidence="1">
    <location>
        <begin position="43"/>
        <end position="70"/>
    </location>
</feature>
<gene>
    <name evidence="2" type="ORF">QC761_0110730</name>
</gene>
<dbReference type="GeneID" id="87892625"/>
<dbReference type="Proteomes" id="UP001322138">
    <property type="component" value="Unassembled WGS sequence"/>
</dbReference>
<dbReference type="RefSeq" id="XP_062728654.1">
    <property type="nucleotide sequence ID" value="XM_062873217.1"/>
</dbReference>
<dbReference type="EMBL" id="JAFFGZ010000009">
    <property type="protein sequence ID" value="KAK4639678.1"/>
    <property type="molecule type" value="Genomic_DNA"/>
</dbReference>
<organism evidence="2 3">
    <name type="scientific">Podospora bellae-mahoneyi</name>
    <dbReference type="NCBI Taxonomy" id="2093777"/>
    <lineage>
        <taxon>Eukaryota</taxon>
        <taxon>Fungi</taxon>
        <taxon>Dikarya</taxon>
        <taxon>Ascomycota</taxon>
        <taxon>Pezizomycotina</taxon>
        <taxon>Sordariomycetes</taxon>
        <taxon>Sordariomycetidae</taxon>
        <taxon>Sordariales</taxon>
        <taxon>Podosporaceae</taxon>
        <taxon>Podospora</taxon>
    </lineage>
</organism>
<protein>
    <submittedName>
        <fullName evidence="2">Uncharacterized protein</fullName>
    </submittedName>
</protein>
<keyword evidence="3" id="KW-1185">Reference proteome</keyword>
<sequence>MTNDRRRMRNRGDHYDIACFPPDRTTPAPGSWTETAALFPYDQSKAGKKAARKANHLSKHRREPMTPRTR</sequence>
<evidence type="ECO:0000313" key="3">
    <source>
        <dbReference type="Proteomes" id="UP001322138"/>
    </source>
</evidence>
<comment type="caution">
    <text evidence="2">The sequence shown here is derived from an EMBL/GenBank/DDBJ whole genome shotgun (WGS) entry which is preliminary data.</text>
</comment>
<feature type="region of interest" description="Disordered" evidence="1">
    <location>
        <begin position="1"/>
        <end position="31"/>
    </location>
</feature>
<accession>A0ABR0F6M2</accession>